<evidence type="ECO:0000313" key="1">
    <source>
        <dbReference type="EMBL" id="KPL83128.1"/>
    </source>
</evidence>
<organism evidence="1 2">
    <name type="scientific">Thermanaerothrix daxensis</name>
    <dbReference type="NCBI Taxonomy" id="869279"/>
    <lineage>
        <taxon>Bacteria</taxon>
        <taxon>Bacillati</taxon>
        <taxon>Chloroflexota</taxon>
        <taxon>Anaerolineae</taxon>
        <taxon>Anaerolineales</taxon>
        <taxon>Anaerolineaceae</taxon>
        <taxon>Thermanaerothrix</taxon>
    </lineage>
</organism>
<accession>A0A0P6YDQ3</accession>
<evidence type="ECO:0008006" key="3">
    <source>
        <dbReference type="Google" id="ProtNLM"/>
    </source>
</evidence>
<gene>
    <name evidence="1" type="ORF">SE15_07610</name>
</gene>
<name>A0A0P6YDQ3_9CHLR</name>
<proteinExistence type="predicted"/>
<dbReference type="REBASE" id="132924">
    <property type="entry name" value="TdaGNS1McrBCP"/>
</dbReference>
<keyword evidence="2" id="KW-1185">Reference proteome</keyword>
<dbReference type="PANTHER" id="PTHR38733:SF1">
    <property type="entry name" value="TYPE IV METHYL-DIRECTED RESTRICTION ENZYME ECOKMCRBC"/>
    <property type="match status" value="1"/>
</dbReference>
<sequence length="253" mass="29004">MQLITRDSANRQRLAELDDLLQPVEIPTSASAYLDKIHFTRLSERFKGAFDLARLFLLGQSVHLLAGAQQAWAFVLDMNQLFEAFVTSLLQSNRIRIIPPQWKETVIETQGGRVPKYLARPNYSNAKPFSQIKPDILIKRGSTPFLIIDAKNKVLSHQPVYASIAEDDLYQMVAYATRLRCPNVLLLYPRAKNTNVIPFFLDVELSPIRIYVATLNLHQPLDKLDGIIGEFRDILGYVHRHMNMTEETLWRAD</sequence>
<dbReference type="Proteomes" id="UP000050544">
    <property type="component" value="Unassembled WGS sequence"/>
</dbReference>
<protein>
    <recommendedName>
        <fullName evidence="3">5-methylcytosine-specific restriction enzyme subunit McrC</fullName>
    </recommendedName>
</protein>
<reference evidence="1 2" key="1">
    <citation type="submission" date="2015-07" db="EMBL/GenBank/DDBJ databases">
        <title>Whole genome sequence of Thermanaerothrix daxensis DSM 23592.</title>
        <authorList>
            <person name="Hemp J."/>
            <person name="Ward L.M."/>
            <person name="Pace L.A."/>
            <person name="Fischer W.W."/>
        </authorList>
    </citation>
    <scope>NUCLEOTIDE SEQUENCE [LARGE SCALE GENOMIC DNA]</scope>
    <source>
        <strain evidence="1 2">GNS-1</strain>
    </source>
</reference>
<comment type="caution">
    <text evidence="1">The sequence shown here is derived from an EMBL/GenBank/DDBJ whole genome shotgun (WGS) entry which is preliminary data.</text>
</comment>
<dbReference type="AlphaFoldDB" id="A0A0P6YDQ3"/>
<evidence type="ECO:0000313" key="2">
    <source>
        <dbReference type="Proteomes" id="UP000050544"/>
    </source>
</evidence>
<dbReference type="InterPro" id="IPR019292">
    <property type="entry name" value="McrC"/>
</dbReference>
<dbReference type="PANTHER" id="PTHR38733">
    <property type="entry name" value="PROTEIN MCRC"/>
    <property type="match status" value="1"/>
</dbReference>
<dbReference type="EMBL" id="LGKO01000004">
    <property type="protein sequence ID" value="KPL83128.1"/>
    <property type="molecule type" value="Genomic_DNA"/>
</dbReference>
<dbReference type="Pfam" id="PF10117">
    <property type="entry name" value="McrBC"/>
    <property type="match status" value="1"/>
</dbReference>